<evidence type="ECO:0000256" key="1">
    <source>
        <dbReference type="SAM" id="Phobius"/>
    </source>
</evidence>
<dbReference type="EMBL" id="RAYQ01000006">
    <property type="protein sequence ID" value="RKI92026.1"/>
    <property type="molecule type" value="Genomic_DNA"/>
</dbReference>
<keyword evidence="1" id="KW-0472">Membrane</keyword>
<comment type="caution">
    <text evidence="2">The sequence shown here is derived from an EMBL/GenBank/DDBJ whole genome shotgun (WGS) entry which is preliminary data.</text>
</comment>
<dbReference type="InterPro" id="IPR021354">
    <property type="entry name" value="DUF2975"/>
</dbReference>
<evidence type="ECO:0000313" key="3">
    <source>
        <dbReference type="Proteomes" id="UP000280696"/>
    </source>
</evidence>
<reference evidence="2 3" key="1">
    <citation type="submission" date="2018-09" db="EMBL/GenBank/DDBJ databases">
        <title>Murine metabolic-syndrome-specific gut microbial biobank.</title>
        <authorList>
            <person name="Liu C."/>
        </authorList>
    </citation>
    <scope>NUCLEOTIDE SEQUENCE [LARGE SCALE GENOMIC DNA]</scope>
    <source>
        <strain evidence="2 3">0.1xD8-82</strain>
    </source>
</reference>
<feature type="transmembrane region" description="Helical" evidence="1">
    <location>
        <begin position="113"/>
        <end position="131"/>
    </location>
</feature>
<keyword evidence="1" id="KW-1133">Transmembrane helix</keyword>
<feature type="transmembrane region" description="Helical" evidence="1">
    <location>
        <begin position="12"/>
        <end position="34"/>
    </location>
</feature>
<dbReference type="Proteomes" id="UP000280696">
    <property type="component" value="Unassembled WGS sequence"/>
</dbReference>
<sequence length="148" mass="17055">MNSKLTIFTKILLDFLYYTGIIVTAFVPLIISFYGNYNTYFAQNRFRLSILFIFSGIFAVLIIYELRKIFKSVLADDCFIRQNVTSLNKMGTYSFFIALITSCRLFLYLTPAVIIVILVFIIAGLFSKVLSRVFDKAVSYKLENDLTI</sequence>
<keyword evidence="3" id="KW-1185">Reference proteome</keyword>
<gene>
    <name evidence="2" type="ORF">D7V94_08090</name>
</gene>
<accession>A0A3A9AXY8</accession>
<dbReference type="Pfam" id="PF11188">
    <property type="entry name" value="DUF2975"/>
    <property type="match status" value="1"/>
</dbReference>
<organism evidence="2 3">
    <name type="scientific">Parablautia intestinalis</name>
    <dbReference type="NCBI Taxonomy" id="2320100"/>
    <lineage>
        <taxon>Bacteria</taxon>
        <taxon>Bacillati</taxon>
        <taxon>Bacillota</taxon>
        <taxon>Clostridia</taxon>
        <taxon>Lachnospirales</taxon>
        <taxon>Lachnospiraceae</taxon>
        <taxon>Parablautia</taxon>
    </lineage>
</organism>
<dbReference type="AlphaFoldDB" id="A0A3A9AXY8"/>
<feature type="transmembrane region" description="Helical" evidence="1">
    <location>
        <begin position="46"/>
        <end position="64"/>
    </location>
</feature>
<name>A0A3A9AXY8_9FIRM</name>
<proteinExistence type="predicted"/>
<evidence type="ECO:0000313" key="2">
    <source>
        <dbReference type="EMBL" id="RKI92026.1"/>
    </source>
</evidence>
<protein>
    <submittedName>
        <fullName evidence="2">DUF2975 domain-containing protein</fullName>
    </submittedName>
</protein>
<dbReference type="OrthoDB" id="9791568at2"/>
<keyword evidence="1" id="KW-0812">Transmembrane</keyword>
<dbReference type="RefSeq" id="WP_120468604.1">
    <property type="nucleotide sequence ID" value="NZ_CATJBT010000168.1"/>
</dbReference>